<name>A0A317Q1I0_9ENTR</name>
<dbReference type="EMBL" id="QGTS01000007">
    <property type="protein sequence ID" value="PWW08229.1"/>
    <property type="molecule type" value="Genomic_DNA"/>
</dbReference>
<dbReference type="OrthoDB" id="6566331at2"/>
<sequence>METAVLNVKISSELKEQVRSYAELHGETLGAVTEQFLRMAFESLDAGVKEDDIDNQHTEEEGVQPLNAKEIKALRKLLKKRK</sequence>
<gene>
    <name evidence="1" type="ORF">DES37_107276</name>
</gene>
<evidence type="ECO:0000313" key="1">
    <source>
        <dbReference type="EMBL" id="PWW08229.1"/>
    </source>
</evidence>
<dbReference type="AlphaFoldDB" id="A0A317Q1I0"/>
<protein>
    <submittedName>
        <fullName evidence="1">Uncharacterized protein</fullName>
    </submittedName>
</protein>
<proteinExistence type="predicted"/>
<reference evidence="1 2" key="1">
    <citation type="submission" date="2018-05" db="EMBL/GenBank/DDBJ databases">
        <title>Genomic Encyclopedia of Type Strains, Phase IV (KMG-IV): sequencing the most valuable type-strain genomes for metagenomic binning, comparative biology and taxonomic classification.</title>
        <authorList>
            <person name="Goeker M."/>
        </authorList>
    </citation>
    <scope>NUCLEOTIDE SEQUENCE [LARGE SCALE GENOMIC DNA]</scope>
    <source>
        <strain evidence="1 2">DSM 19579</strain>
    </source>
</reference>
<organism evidence="1 2">
    <name type="scientific">Mangrovibacter plantisponsor</name>
    <dbReference type="NCBI Taxonomy" id="451513"/>
    <lineage>
        <taxon>Bacteria</taxon>
        <taxon>Pseudomonadati</taxon>
        <taxon>Pseudomonadota</taxon>
        <taxon>Gammaproteobacteria</taxon>
        <taxon>Enterobacterales</taxon>
        <taxon>Enterobacteriaceae</taxon>
        <taxon>Mangrovibacter</taxon>
    </lineage>
</organism>
<dbReference type="RefSeq" id="WP_036110092.1">
    <property type="nucleotide sequence ID" value="NZ_QGTS01000007.1"/>
</dbReference>
<evidence type="ECO:0000313" key="2">
    <source>
        <dbReference type="Proteomes" id="UP000246744"/>
    </source>
</evidence>
<keyword evidence="2" id="KW-1185">Reference proteome</keyword>
<comment type="caution">
    <text evidence="1">The sequence shown here is derived from an EMBL/GenBank/DDBJ whole genome shotgun (WGS) entry which is preliminary data.</text>
</comment>
<dbReference type="Proteomes" id="UP000246744">
    <property type="component" value="Unassembled WGS sequence"/>
</dbReference>
<accession>A0A317Q1I0</accession>